<evidence type="ECO:0000256" key="1">
    <source>
        <dbReference type="SAM" id="Phobius"/>
    </source>
</evidence>
<sequence>MKITLEHESGVKKEVKKGFSWTTFFFGFLVPLIRGDIKWAAIMFIVAAVIALPTFGLGVFLVDLVFAFIYNKTYAKELLEKGYRPSTERDEELLKEYGVFAA</sequence>
<keyword evidence="3" id="KW-1185">Reference proteome</keyword>
<dbReference type="Proteomes" id="UP000199230">
    <property type="component" value="Unassembled WGS sequence"/>
</dbReference>
<gene>
    <name evidence="2" type="ORF">SAMN05192546_10846</name>
</gene>
<keyword evidence="1" id="KW-0472">Membrane</keyword>
<proteinExistence type="predicted"/>
<feature type="transmembrane region" description="Helical" evidence="1">
    <location>
        <begin position="18"/>
        <end position="35"/>
    </location>
</feature>
<evidence type="ECO:0000313" key="2">
    <source>
        <dbReference type="EMBL" id="SDZ07722.1"/>
    </source>
</evidence>
<keyword evidence="1" id="KW-0812">Transmembrane</keyword>
<reference evidence="2 3" key="1">
    <citation type="submission" date="2016-10" db="EMBL/GenBank/DDBJ databases">
        <authorList>
            <person name="de Groot N.N."/>
        </authorList>
    </citation>
    <scope>NUCLEOTIDE SEQUENCE [LARGE SCALE GENOMIC DNA]</scope>
    <source>
        <strain evidence="2 3">APO</strain>
    </source>
</reference>
<evidence type="ECO:0008006" key="4">
    <source>
        <dbReference type="Google" id="ProtNLM"/>
    </source>
</evidence>
<protein>
    <recommendedName>
        <fullName evidence="4">DUF2628 domain-containing protein</fullName>
    </recommendedName>
</protein>
<organism evidence="2 3">
    <name type="scientific">Tindallia californiensis</name>
    <dbReference type="NCBI Taxonomy" id="159292"/>
    <lineage>
        <taxon>Bacteria</taxon>
        <taxon>Bacillati</taxon>
        <taxon>Bacillota</taxon>
        <taxon>Clostridia</taxon>
        <taxon>Peptostreptococcales</taxon>
        <taxon>Tindalliaceae</taxon>
        <taxon>Tindallia</taxon>
    </lineage>
</organism>
<name>A0A1H3Q2F7_9FIRM</name>
<dbReference type="RefSeq" id="WP_093314529.1">
    <property type="nucleotide sequence ID" value="NZ_FNPV01000008.1"/>
</dbReference>
<dbReference type="EMBL" id="FNPV01000008">
    <property type="protein sequence ID" value="SDZ07722.1"/>
    <property type="molecule type" value="Genomic_DNA"/>
</dbReference>
<dbReference type="OrthoDB" id="5233at2"/>
<dbReference type="AlphaFoldDB" id="A0A1H3Q2F7"/>
<keyword evidence="1" id="KW-1133">Transmembrane helix</keyword>
<accession>A0A1H3Q2F7</accession>
<evidence type="ECO:0000313" key="3">
    <source>
        <dbReference type="Proteomes" id="UP000199230"/>
    </source>
</evidence>
<feature type="transmembrane region" description="Helical" evidence="1">
    <location>
        <begin position="41"/>
        <end position="70"/>
    </location>
</feature>